<proteinExistence type="predicted"/>
<evidence type="ECO:0000259" key="3">
    <source>
        <dbReference type="PROSITE" id="PS51903"/>
    </source>
</evidence>
<dbReference type="RefSeq" id="WP_231331587.1">
    <property type="nucleotide sequence ID" value="NZ_CP059572.1"/>
</dbReference>
<dbReference type="PROSITE" id="PS51903">
    <property type="entry name" value="CLP_R"/>
    <property type="match status" value="1"/>
</dbReference>
<protein>
    <recommendedName>
        <fullName evidence="3">Clp R domain-containing protein</fullName>
    </recommendedName>
</protein>
<organism evidence="4 5">
    <name type="scientific">Actinomadura graeca</name>
    <dbReference type="NCBI Taxonomy" id="2750812"/>
    <lineage>
        <taxon>Bacteria</taxon>
        <taxon>Bacillati</taxon>
        <taxon>Actinomycetota</taxon>
        <taxon>Actinomycetes</taxon>
        <taxon>Streptosporangiales</taxon>
        <taxon>Thermomonosporaceae</taxon>
        <taxon>Actinomadura</taxon>
    </lineage>
</organism>
<dbReference type="InterPro" id="IPR036628">
    <property type="entry name" value="Clp_N_dom_sf"/>
</dbReference>
<dbReference type="Pfam" id="PF02861">
    <property type="entry name" value="Clp_N"/>
    <property type="match status" value="2"/>
</dbReference>
<evidence type="ECO:0000256" key="2">
    <source>
        <dbReference type="SAM" id="MobiDB-lite"/>
    </source>
</evidence>
<dbReference type="Proteomes" id="UP001049518">
    <property type="component" value="Chromosome"/>
</dbReference>
<gene>
    <name evidence="4" type="ORF">AGRA3207_007023</name>
</gene>
<evidence type="ECO:0000313" key="5">
    <source>
        <dbReference type="Proteomes" id="UP001049518"/>
    </source>
</evidence>
<dbReference type="SUPFAM" id="SSF81923">
    <property type="entry name" value="Double Clp-N motif"/>
    <property type="match status" value="1"/>
</dbReference>
<keyword evidence="5" id="KW-1185">Reference proteome</keyword>
<accession>A0ABX8R387</accession>
<feature type="region of interest" description="Disordered" evidence="2">
    <location>
        <begin position="1"/>
        <end position="22"/>
    </location>
</feature>
<evidence type="ECO:0000256" key="1">
    <source>
        <dbReference type="PROSITE-ProRule" id="PRU01251"/>
    </source>
</evidence>
<evidence type="ECO:0000313" key="4">
    <source>
        <dbReference type="EMBL" id="QXJ25517.1"/>
    </source>
</evidence>
<sequence>MFERFTDSARQAVKGAQGQARALGHHHIGPEHLLLALLEGDGPTGRELRRHGLETEDLKARLTRMSADPLDPDALRTIGIDLEAVRQATEETFGEGALDVPAGRSRPSPGGHVPFSPQAKKSLELGLRHALRLKQKHIAAGHVLLGVLHDDGSLAARLVTDAGADADALRAGVTRLLTSEAA</sequence>
<feature type="domain" description="Clp R" evidence="3">
    <location>
        <begin position="2"/>
        <end position="179"/>
    </location>
</feature>
<keyword evidence="1" id="KW-0677">Repeat</keyword>
<reference evidence="4" key="1">
    <citation type="submission" date="2020-07" db="EMBL/GenBank/DDBJ databases">
        <authorList>
            <person name="Tarantini F.S."/>
            <person name="Hong K.W."/>
            <person name="Chan K.G."/>
        </authorList>
    </citation>
    <scope>NUCLEOTIDE SEQUENCE</scope>
    <source>
        <strain evidence="4">32-07</strain>
    </source>
</reference>
<dbReference type="Gene3D" id="1.10.1780.10">
    <property type="entry name" value="Clp, N-terminal domain"/>
    <property type="match status" value="2"/>
</dbReference>
<dbReference type="EMBL" id="CP059572">
    <property type="protein sequence ID" value="QXJ25517.1"/>
    <property type="molecule type" value="Genomic_DNA"/>
</dbReference>
<dbReference type="InterPro" id="IPR004176">
    <property type="entry name" value="Clp_R_N"/>
</dbReference>
<name>A0ABX8R387_9ACTN</name>